<dbReference type="EMBL" id="KB456263">
    <property type="protein sequence ID" value="EMF13404.1"/>
    <property type="molecule type" value="Genomic_DNA"/>
</dbReference>
<dbReference type="Proteomes" id="UP000016931">
    <property type="component" value="Unassembled WGS sequence"/>
</dbReference>
<sequence>MAAKSDAGLLSVRSAYTDFEPHERCASKRSYKHVRLTTWVSVTILTLAVFATVFSGIFLIIALRGPRYGRLIRNGGSLTPGSAAFLTSFFAKLIELSFVTVVVAFIGQALARRAFTLEHARGITLAELNMRTWILQPGTMLTQWESVRYAGLSFLGIVSFLGALSTILYTSAATALVQPQLVLPKFESHTLQGLVKTSFANSYYIADSCQTPITESFDKEYAGTTCLQIEHSSNAYHNYYSYLSTWTEAAKIDGNSTNDLATRPRGYALFADNTTIQAPWIDHRAVTQEEFPGYIINNVTMAMPHIGVVQAAIDPINKIMQPYEVDGATYSIRASVPSPMVNALCVTLSRAQLAPLVYSEWNLTDGKCNQTDWVTNGTWPFCAEYPEGTDLYLNNTQGTGIDPNLNEIFRWGSKWGANRYPPIFPKLPIDYNTLINETNGMITTWGPTSIYLLGKGGPTNQQGSIMTGEEGATNYALCSISAGQTPLCTTHYNASSSGGSMEAICDTDDPLQYNQSVPRAPRGNDTLSPDWINVAQEWARSLSLSSGLFDGNASNARLLTQFILTASDHGNLSLAHPSAAEALAVLAGCTLLQSATDAPFSMFWNHTHPTIQNGEYQHFNASLRVQQYGSGGSSSSTSTSSSSYQKPLYLILTVVFLLNIFILSYFIFHRDWYVDFSEPLHLFSLAVNSPPSGLLRGSCGCGPSGEQLRVGWKMQRWNGHFYVDGKREEEREKEGDSSSGTTATTTTELPSSSLEMMDSPLVGRLKR</sequence>
<evidence type="ECO:0000313" key="3">
    <source>
        <dbReference type="EMBL" id="EMF13404.1"/>
    </source>
</evidence>
<feature type="compositionally biased region" description="Low complexity" evidence="1">
    <location>
        <begin position="737"/>
        <end position="753"/>
    </location>
</feature>
<dbReference type="STRING" id="692275.M3D6C6"/>
<evidence type="ECO:0000256" key="2">
    <source>
        <dbReference type="SAM" id="Phobius"/>
    </source>
</evidence>
<evidence type="ECO:0000313" key="4">
    <source>
        <dbReference type="Proteomes" id="UP000016931"/>
    </source>
</evidence>
<dbReference type="HOGENOM" id="CLU_012014_1_0_1"/>
<dbReference type="GeneID" id="27900083"/>
<evidence type="ECO:0000256" key="1">
    <source>
        <dbReference type="SAM" id="MobiDB-lite"/>
    </source>
</evidence>
<organism evidence="3 4">
    <name type="scientific">Sphaerulina musiva (strain SO2202)</name>
    <name type="common">Poplar stem canker fungus</name>
    <name type="synonym">Septoria musiva</name>
    <dbReference type="NCBI Taxonomy" id="692275"/>
    <lineage>
        <taxon>Eukaryota</taxon>
        <taxon>Fungi</taxon>
        <taxon>Dikarya</taxon>
        <taxon>Ascomycota</taxon>
        <taxon>Pezizomycotina</taxon>
        <taxon>Dothideomycetes</taxon>
        <taxon>Dothideomycetidae</taxon>
        <taxon>Mycosphaerellales</taxon>
        <taxon>Mycosphaerellaceae</taxon>
        <taxon>Sphaerulina</taxon>
    </lineage>
</organism>
<reference evidence="3 4" key="1">
    <citation type="journal article" date="2012" name="PLoS Pathog.">
        <title>Diverse lifestyles and strategies of plant pathogenesis encoded in the genomes of eighteen Dothideomycetes fungi.</title>
        <authorList>
            <person name="Ohm R.A."/>
            <person name="Feau N."/>
            <person name="Henrissat B."/>
            <person name="Schoch C.L."/>
            <person name="Horwitz B.A."/>
            <person name="Barry K.W."/>
            <person name="Condon B.J."/>
            <person name="Copeland A.C."/>
            <person name="Dhillon B."/>
            <person name="Glaser F."/>
            <person name="Hesse C.N."/>
            <person name="Kosti I."/>
            <person name="LaButti K."/>
            <person name="Lindquist E.A."/>
            <person name="Lucas S."/>
            <person name="Salamov A.A."/>
            <person name="Bradshaw R.E."/>
            <person name="Ciuffetti L."/>
            <person name="Hamelin R.C."/>
            <person name="Kema G.H.J."/>
            <person name="Lawrence C."/>
            <person name="Scott J.A."/>
            <person name="Spatafora J.W."/>
            <person name="Turgeon B.G."/>
            <person name="de Wit P.J.G.M."/>
            <person name="Zhong S."/>
            <person name="Goodwin S.B."/>
            <person name="Grigoriev I.V."/>
        </authorList>
    </citation>
    <scope>NUCLEOTIDE SEQUENCE [LARGE SCALE GENOMIC DNA]</scope>
    <source>
        <strain evidence="3 4">SO2202</strain>
    </source>
</reference>
<dbReference type="OrthoDB" id="4721035at2759"/>
<feature type="transmembrane region" description="Helical" evidence="2">
    <location>
        <begin position="149"/>
        <end position="169"/>
    </location>
</feature>
<dbReference type="eggNOG" id="ENOG502SHT7">
    <property type="taxonomic scope" value="Eukaryota"/>
</dbReference>
<keyword evidence="2" id="KW-0472">Membrane</keyword>
<gene>
    <name evidence="3" type="ORF">SEPMUDRAFT_140837</name>
</gene>
<name>M3D6C6_SPHMS</name>
<proteinExistence type="predicted"/>
<feature type="transmembrane region" description="Helical" evidence="2">
    <location>
        <begin position="648"/>
        <end position="668"/>
    </location>
</feature>
<dbReference type="RefSeq" id="XP_016761525.1">
    <property type="nucleotide sequence ID" value="XM_016902946.1"/>
</dbReference>
<keyword evidence="2" id="KW-1133">Transmembrane helix</keyword>
<keyword evidence="4" id="KW-1185">Reference proteome</keyword>
<dbReference type="AlphaFoldDB" id="M3D6C6"/>
<feature type="transmembrane region" description="Helical" evidence="2">
    <location>
        <begin position="36"/>
        <end position="63"/>
    </location>
</feature>
<feature type="transmembrane region" description="Helical" evidence="2">
    <location>
        <begin position="83"/>
        <end position="106"/>
    </location>
</feature>
<feature type="region of interest" description="Disordered" evidence="1">
    <location>
        <begin position="725"/>
        <end position="767"/>
    </location>
</feature>
<keyword evidence="2" id="KW-0812">Transmembrane</keyword>
<accession>M3D6C6</accession>
<protein>
    <submittedName>
        <fullName evidence="3">Uncharacterized protein</fullName>
    </submittedName>
</protein>
<dbReference type="OMA" id="DMSMRTW"/>
<feature type="compositionally biased region" description="Basic and acidic residues" evidence="1">
    <location>
        <begin position="725"/>
        <end position="736"/>
    </location>
</feature>